<evidence type="ECO:0000256" key="15">
    <source>
        <dbReference type="SAM" id="Phobius"/>
    </source>
</evidence>
<feature type="transmembrane region" description="Helical" evidence="15">
    <location>
        <begin position="6"/>
        <end position="35"/>
    </location>
</feature>
<dbReference type="SUPFAM" id="SSF47226">
    <property type="entry name" value="Histidine-containing phosphotransfer domain, HPT domain"/>
    <property type="match status" value="1"/>
</dbReference>
<comment type="subunit">
    <text evidence="10">At low DSF concentrations, interacts with RpfF.</text>
</comment>
<accession>A0A7Z9BXT9</accession>
<evidence type="ECO:0000313" key="21">
    <source>
        <dbReference type="Proteomes" id="UP000184550"/>
    </source>
</evidence>
<dbReference type="InterPro" id="IPR036097">
    <property type="entry name" value="HisK_dim/P_sf"/>
</dbReference>
<dbReference type="Gene3D" id="1.10.287.130">
    <property type="match status" value="1"/>
</dbReference>
<dbReference type="CDD" id="cd16922">
    <property type="entry name" value="HATPase_EvgS-ArcB-TorS-like"/>
    <property type="match status" value="1"/>
</dbReference>
<evidence type="ECO:0000256" key="6">
    <source>
        <dbReference type="ARBA" id="ARBA00022741"/>
    </source>
</evidence>
<dbReference type="Pfam" id="PF02518">
    <property type="entry name" value="HATPase_c"/>
    <property type="match status" value="1"/>
</dbReference>
<dbReference type="EMBL" id="CZCU02000153">
    <property type="protein sequence ID" value="VXD23148.1"/>
    <property type="molecule type" value="Genomic_DNA"/>
</dbReference>
<evidence type="ECO:0000313" key="20">
    <source>
        <dbReference type="EMBL" id="VXD23148.1"/>
    </source>
</evidence>
<evidence type="ECO:0000256" key="7">
    <source>
        <dbReference type="ARBA" id="ARBA00022777"/>
    </source>
</evidence>
<evidence type="ECO:0000259" key="19">
    <source>
        <dbReference type="PROSITE" id="PS50894"/>
    </source>
</evidence>
<dbReference type="SMART" id="SM00448">
    <property type="entry name" value="REC"/>
    <property type="match status" value="2"/>
</dbReference>
<keyword evidence="4 14" id="KW-0597">Phosphoprotein</keyword>
<evidence type="ECO:0000256" key="3">
    <source>
        <dbReference type="ARBA" id="ARBA00012438"/>
    </source>
</evidence>
<dbReference type="CDD" id="cd00082">
    <property type="entry name" value="HisKA"/>
    <property type="match status" value="1"/>
</dbReference>
<dbReference type="FunFam" id="1.10.287.130:FF:000002">
    <property type="entry name" value="Two-component osmosensing histidine kinase"/>
    <property type="match status" value="1"/>
</dbReference>
<organism evidence="20 21">
    <name type="scientific">Planktothrix serta PCC 8927</name>
    <dbReference type="NCBI Taxonomy" id="671068"/>
    <lineage>
        <taxon>Bacteria</taxon>
        <taxon>Bacillati</taxon>
        <taxon>Cyanobacteriota</taxon>
        <taxon>Cyanophyceae</taxon>
        <taxon>Oscillatoriophycideae</taxon>
        <taxon>Oscillatoriales</taxon>
        <taxon>Microcoleaceae</taxon>
        <taxon>Planktothrix</taxon>
    </lineage>
</organism>
<feature type="domain" description="Histidine kinase" evidence="16">
    <location>
        <begin position="305"/>
        <end position="526"/>
    </location>
</feature>
<evidence type="ECO:0000256" key="2">
    <source>
        <dbReference type="ARBA" id="ARBA00006402"/>
    </source>
</evidence>
<dbReference type="InterPro" id="IPR013656">
    <property type="entry name" value="PAS_4"/>
</dbReference>
<dbReference type="CDD" id="cd00130">
    <property type="entry name" value="PAS"/>
    <property type="match status" value="2"/>
</dbReference>
<dbReference type="CDD" id="cd17546">
    <property type="entry name" value="REC_hyHK_CKI1_RcsC-like"/>
    <property type="match status" value="1"/>
</dbReference>
<comment type="caution">
    <text evidence="20">The sequence shown here is derived from an EMBL/GenBank/DDBJ whole genome shotgun (WGS) entry which is preliminary data.</text>
</comment>
<evidence type="ECO:0000256" key="10">
    <source>
        <dbReference type="ARBA" id="ARBA00064003"/>
    </source>
</evidence>
<keyword evidence="5" id="KW-0808">Transferase</keyword>
<dbReference type="InterPro" id="IPR035965">
    <property type="entry name" value="PAS-like_dom_sf"/>
</dbReference>
<keyword evidence="7 20" id="KW-0418">Kinase</keyword>
<dbReference type="InterPro" id="IPR001789">
    <property type="entry name" value="Sig_transdc_resp-reg_receiver"/>
</dbReference>
<keyword evidence="8" id="KW-0067">ATP-binding</keyword>
<dbReference type="SMART" id="SM00388">
    <property type="entry name" value="HisKA"/>
    <property type="match status" value="1"/>
</dbReference>
<evidence type="ECO:0000256" key="11">
    <source>
        <dbReference type="ARBA" id="ARBA00068150"/>
    </source>
</evidence>
<dbReference type="Gene3D" id="3.40.50.2300">
    <property type="match status" value="2"/>
</dbReference>
<dbReference type="GO" id="GO:0005886">
    <property type="term" value="C:plasma membrane"/>
    <property type="evidence" value="ECO:0007669"/>
    <property type="project" value="UniProtKB-SubCell"/>
</dbReference>
<dbReference type="PRINTS" id="PR00344">
    <property type="entry name" value="BCTRLSENSOR"/>
</dbReference>
<dbReference type="GO" id="GO:0005524">
    <property type="term" value="F:ATP binding"/>
    <property type="evidence" value="ECO:0007669"/>
    <property type="project" value="UniProtKB-KW"/>
</dbReference>
<feature type="domain" description="HPt" evidence="19">
    <location>
        <begin position="880"/>
        <end position="973"/>
    </location>
</feature>
<dbReference type="SMART" id="SM00073">
    <property type="entry name" value="HPT"/>
    <property type="match status" value="1"/>
</dbReference>
<evidence type="ECO:0000256" key="8">
    <source>
        <dbReference type="ARBA" id="ARBA00022840"/>
    </source>
</evidence>
<comment type="similarity">
    <text evidence="2">In the N-terminal section; belongs to the phytochrome family.</text>
</comment>
<dbReference type="PANTHER" id="PTHR45339">
    <property type="entry name" value="HYBRID SIGNAL TRANSDUCTION HISTIDINE KINASE J"/>
    <property type="match status" value="1"/>
</dbReference>
<dbReference type="InterPro" id="IPR036890">
    <property type="entry name" value="HATPase_C_sf"/>
</dbReference>
<dbReference type="Proteomes" id="UP000184550">
    <property type="component" value="Unassembled WGS sequence"/>
</dbReference>
<feature type="modified residue" description="4-aspartylphosphate" evidence="14">
    <location>
        <position position="751"/>
    </location>
</feature>
<dbReference type="Pfam" id="PF08448">
    <property type="entry name" value="PAS_4"/>
    <property type="match status" value="2"/>
</dbReference>
<feature type="domain" description="Response regulatory" evidence="17">
    <location>
        <begin position="702"/>
        <end position="820"/>
    </location>
</feature>
<dbReference type="SMART" id="SM00091">
    <property type="entry name" value="PAS"/>
    <property type="match status" value="2"/>
</dbReference>
<dbReference type="PROSITE" id="PS50894">
    <property type="entry name" value="HPT"/>
    <property type="match status" value="1"/>
</dbReference>
<gene>
    <name evidence="20" type="ORF">PL8927_760327</name>
</gene>
<dbReference type="EC" id="2.7.13.3" evidence="3"/>
<reference evidence="20" key="1">
    <citation type="submission" date="2019-10" db="EMBL/GenBank/DDBJ databases">
        <authorList>
            <consortium name="Genoscope - CEA"/>
            <person name="William W."/>
        </authorList>
    </citation>
    <scope>NUCLEOTIDE SEQUENCE [LARGE SCALE GENOMIC DNA]</scope>
    <source>
        <strain evidence="20">BBR_PRJEB10992</strain>
    </source>
</reference>
<dbReference type="SUPFAM" id="SSF52172">
    <property type="entry name" value="CheY-like"/>
    <property type="match status" value="2"/>
</dbReference>
<evidence type="ECO:0000256" key="4">
    <source>
        <dbReference type="ARBA" id="ARBA00022553"/>
    </source>
</evidence>
<evidence type="ECO:0000259" key="16">
    <source>
        <dbReference type="PROSITE" id="PS50109"/>
    </source>
</evidence>
<dbReference type="InterPro" id="IPR004358">
    <property type="entry name" value="Sig_transdc_His_kin-like_C"/>
</dbReference>
<comment type="catalytic activity">
    <reaction evidence="1">
        <text>ATP + protein L-histidine = ADP + protein N-phospho-L-histidine.</text>
        <dbReference type="EC" id="2.7.13.3"/>
    </reaction>
</comment>
<dbReference type="Gene3D" id="1.20.120.160">
    <property type="entry name" value="HPT domain"/>
    <property type="match status" value="1"/>
</dbReference>
<protein>
    <recommendedName>
        <fullName evidence="12">Circadian input-output histidine kinase CikA</fullName>
        <ecNumber evidence="3">2.7.13.3</ecNumber>
    </recommendedName>
    <alternativeName>
        <fullName evidence="11">Sensory/regulatory protein RpfC</fullName>
    </alternativeName>
</protein>
<dbReference type="SUPFAM" id="SSF55874">
    <property type="entry name" value="ATPase domain of HSP90 chaperone/DNA topoisomerase II/histidine kinase"/>
    <property type="match status" value="1"/>
</dbReference>
<keyword evidence="9" id="KW-0902">Two-component regulatory system</keyword>
<name>A0A7Z9BXT9_9CYAN</name>
<dbReference type="InterPro" id="IPR003594">
    <property type="entry name" value="HATPase_dom"/>
</dbReference>
<dbReference type="InterPro" id="IPR011006">
    <property type="entry name" value="CheY-like_superfamily"/>
</dbReference>
<dbReference type="GO" id="GO:0000155">
    <property type="term" value="F:phosphorelay sensor kinase activity"/>
    <property type="evidence" value="ECO:0007669"/>
    <property type="project" value="InterPro"/>
</dbReference>
<evidence type="ECO:0000256" key="9">
    <source>
        <dbReference type="ARBA" id="ARBA00023012"/>
    </source>
</evidence>
<dbReference type="CDD" id="cd00156">
    <property type="entry name" value="REC"/>
    <property type="match status" value="1"/>
</dbReference>
<keyword evidence="15" id="KW-0812">Transmembrane</keyword>
<feature type="domain" description="Response regulatory" evidence="17">
    <location>
        <begin position="542"/>
        <end position="663"/>
    </location>
</feature>
<keyword evidence="15" id="KW-1133">Transmembrane helix</keyword>
<evidence type="ECO:0000256" key="13">
    <source>
        <dbReference type="PROSITE-ProRule" id="PRU00110"/>
    </source>
</evidence>
<dbReference type="FunFam" id="3.30.565.10:FF:000010">
    <property type="entry name" value="Sensor histidine kinase RcsC"/>
    <property type="match status" value="1"/>
</dbReference>
<dbReference type="PANTHER" id="PTHR45339:SF5">
    <property type="entry name" value="HISTIDINE KINASE"/>
    <property type="match status" value="1"/>
</dbReference>
<dbReference type="InterPro" id="IPR008207">
    <property type="entry name" value="Sig_transdc_His_kin_Hpt_dom"/>
</dbReference>
<dbReference type="InterPro" id="IPR000014">
    <property type="entry name" value="PAS"/>
</dbReference>
<dbReference type="InterPro" id="IPR036641">
    <property type="entry name" value="HPT_dom_sf"/>
</dbReference>
<feature type="modified residue" description="Phosphohistidine" evidence="13">
    <location>
        <position position="919"/>
    </location>
</feature>
<keyword evidence="6" id="KW-0547">Nucleotide-binding</keyword>
<dbReference type="InterPro" id="IPR005467">
    <property type="entry name" value="His_kinase_dom"/>
</dbReference>
<dbReference type="PROSITE" id="PS50109">
    <property type="entry name" value="HIS_KIN"/>
    <property type="match status" value="1"/>
</dbReference>
<evidence type="ECO:0000256" key="1">
    <source>
        <dbReference type="ARBA" id="ARBA00000085"/>
    </source>
</evidence>
<sequence length="975" mass="110847">MLAPVFPFLFILEPTVVILYFILTSLVLVAFGWAWQQRQLALGWKTNFTELQSMVEQIDCMVIGLSLDYRIQEWNSSAAKRYGWQRHEVWGKNYLALCVPPSIQEEVAILYNYVLTTQKSIQLQQLLPTYNGQEELIYWNINPWLNPQGKIIGLLLNGYAEDPNSLWENGAISIRQLISQLPTAIAIFDSQMRYLAYSQAWLSQYNLEGQLILGKSHYDLFPDLKSEWKTAYQQVLQGETISELEDIWERQDGTKILQSWAMQPWYKKPGEIGGIILVTTPISQLIEQREAALQSAEYQSHFLAQMSHEIRTPMNGVLGMVELLLETQLTSQQRDYTSTIYCSAQHLLTVINEILDFSKLEAGEARLETVDFDLDSCIETVLDLLTIKAEEKNLELIVLIDNPLPRKLKGDPLRLHQILLNFISNAIKFTEMGNIILTIKILADYADTIKVKFSVKDTGIGISTEFQSQIFKPFSPASSTTNRQYGGTGLGLSICRHLVEMMGGEIGFESCLGEGSNFWFNVEFSKAETLISNRVPELEQVKLLVVDSNPLVRQSVCSFAQSWGIEVDEVEDGNTALTVWKTSIQQGHPYQVILIDLPLLNREGVKLVRALHDYQGETPTKMILMSKINQRDRAEQVINLGDYSYLLKPVAPLRFLQSLVVTLNLKSPAILTRLHQWQHQTHRLETFHTREHHFNPQAHPLKILLAEDDPINQKVILSQLKLLGYEADLVNNGQTVLERLTYNNYDIILMDCQMPILDGYQATQRLRQHPEISQRQPIVIALTASAMSSDRERCIEAGMDDYVSKPVELNALGKILQRWSYSRLSAPNSKPSFLHSVNSADLQPAFVPDTSTLESSPMSTLTIAEIPVNLERLNRLFKGNLQLQQRLLYLFIEQAQLRIQTLEQAIINQDFTSIKQQAHALKGSSATAGILEIPEIAKQLEDLALQQNIEGTTELVKKLQQHLSRVQVFVQEELS</sequence>
<dbReference type="InterPro" id="IPR003661">
    <property type="entry name" value="HisK_dim/P_dom"/>
</dbReference>
<evidence type="ECO:0000259" key="18">
    <source>
        <dbReference type="PROSITE" id="PS50112"/>
    </source>
</evidence>
<dbReference type="OrthoDB" id="5389090at2"/>
<dbReference type="PROSITE" id="PS50112">
    <property type="entry name" value="PAS"/>
    <property type="match status" value="1"/>
</dbReference>
<evidence type="ECO:0000256" key="12">
    <source>
        <dbReference type="ARBA" id="ARBA00074306"/>
    </source>
</evidence>
<evidence type="ECO:0000256" key="14">
    <source>
        <dbReference type="PROSITE-ProRule" id="PRU00169"/>
    </source>
</evidence>
<dbReference type="Pfam" id="PF00072">
    <property type="entry name" value="Response_reg"/>
    <property type="match status" value="2"/>
</dbReference>
<proteinExistence type="inferred from homology"/>
<dbReference type="Pfam" id="PF01627">
    <property type="entry name" value="Hpt"/>
    <property type="match status" value="1"/>
</dbReference>
<dbReference type="SMART" id="SM00387">
    <property type="entry name" value="HATPase_c"/>
    <property type="match status" value="1"/>
</dbReference>
<dbReference type="Gene3D" id="3.30.565.10">
    <property type="entry name" value="Histidine kinase-like ATPase, C-terminal domain"/>
    <property type="match status" value="1"/>
</dbReference>
<keyword evidence="15" id="KW-0472">Membrane</keyword>
<dbReference type="AlphaFoldDB" id="A0A7Z9BXT9"/>
<feature type="domain" description="PAS" evidence="18">
    <location>
        <begin position="47"/>
        <end position="118"/>
    </location>
</feature>
<evidence type="ECO:0000259" key="17">
    <source>
        <dbReference type="PROSITE" id="PS50110"/>
    </source>
</evidence>
<dbReference type="Gene3D" id="3.30.450.20">
    <property type="entry name" value="PAS domain"/>
    <property type="match status" value="2"/>
</dbReference>
<evidence type="ECO:0000256" key="5">
    <source>
        <dbReference type="ARBA" id="ARBA00022679"/>
    </source>
</evidence>
<feature type="modified residue" description="4-aspartylphosphate" evidence="14">
    <location>
        <position position="596"/>
    </location>
</feature>
<dbReference type="CDD" id="cd00088">
    <property type="entry name" value="HPT"/>
    <property type="match status" value="1"/>
</dbReference>
<dbReference type="PROSITE" id="PS50110">
    <property type="entry name" value="RESPONSE_REGULATORY"/>
    <property type="match status" value="2"/>
</dbReference>
<dbReference type="SUPFAM" id="SSF47384">
    <property type="entry name" value="Homodimeric domain of signal transducing histidine kinase"/>
    <property type="match status" value="1"/>
</dbReference>
<dbReference type="Pfam" id="PF00512">
    <property type="entry name" value="HisKA"/>
    <property type="match status" value="1"/>
</dbReference>
<keyword evidence="21" id="KW-1185">Reference proteome</keyword>
<dbReference type="SUPFAM" id="SSF55785">
    <property type="entry name" value="PYP-like sensor domain (PAS domain)"/>
    <property type="match status" value="2"/>
</dbReference>
<dbReference type="NCBIfam" id="TIGR00229">
    <property type="entry name" value="sensory_box"/>
    <property type="match status" value="2"/>
</dbReference>